<gene>
    <name evidence="2" type="ORF">VTJ83DRAFT_5820</name>
</gene>
<feature type="region of interest" description="Disordered" evidence="1">
    <location>
        <begin position="106"/>
        <end position="145"/>
    </location>
</feature>
<comment type="caution">
    <text evidence="2">The sequence shown here is derived from an EMBL/GenBank/DDBJ whole genome shotgun (WGS) entry which is preliminary data.</text>
</comment>
<proteinExistence type="predicted"/>
<dbReference type="EMBL" id="JAZGUE010000005">
    <property type="protein sequence ID" value="KAL2266468.1"/>
    <property type="molecule type" value="Genomic_DNA"/>
</dbReference>
<dbReference type="RefSeq" id="XP_070865195.1">
    <property type="nucleotide sequence ID" value="XM_071012463.1"/>
</dbReference>
<evidence type="ECO:0000256" key="1">
    <source>
        <dbReference type="SAM" id="MobiDB-lite"/>
    </source>
</evidence>
<dbReference type="Proteomes" id="UP001600064">
    <property type="component" value="Unassembled WGS sequence"/>
</dbReference>
<evidence type="ECO:0008006" key="4">
    <source>
        <dbReference type="Google" id="ProtNLM"/>
    </source>
</evidence>
<keyword evidence="3" id="KW-1185">Reference proteome</keyword>
<evidence type="ECO:0000313" key="2">
    <source>
        <dbReference type="EMBL" id="KAL2266468.1"/>
    </source>
</evidence>
<dbReference type="GeneID" id="98127107"/>
<evidence type="ECO:0000313" key="3">
    <source>
        <dbReference type="Proteomes" id="UP001600064"/>
    </source>
</evidence>
<reference evidence="2 3" key="1">
    <citation type="journal article" date="2024" name="Commun. Biol.">
        <title>Comparative genomic analysis of thermophilic fungi reveals convergent evolutionary adaptations and gene losses.</title>
        <authorList>
            <person name="Steindorff A.S."/>
            <person name="Aguilar-Pontes M.V."/>
            <person name="Robinson A.J."/>
            <person name="Andreopoulos B."/>
            <person name="LaButti K."/>
            <person name="Kuo A."/>
            <person name="Mondo S."/>
            <person name="Riley R."/>
            <person name="Otillar R."/>
            <person name="Haridas S."/>
            <person name="Lipzen A."/>
            <person name="Grimwood J."/>
            <person name="Schmutz J."/>
            <person name="Clum A."/>
            <person name="Reid I.D."/>
            <person name="Moisan M.C."/>
            <person name="Butler G."/>
            <person name="Nguyen T.T.M."/>
            <person name="Dewar K."/>
            <person name="Conant G."/>
            <person name="Drula E."/>
            <person name="Henrissat B."/>
            <person name="Hansel C."/>
            <person name="Singer S."/>
            <person name="Hutchinson M.I."/>
            <person name="de Vries R.P."/>
            <person name="Natvig D.O."/>
            <person name="Powell A.J."/>
            <person name="Tsang A."/>
            <person name="Grigoriev I.V."/>
        </authorList>
    </citation>
    <scope>NUCLEOTIDE SEQUENCE [LARGE SCALE GENOMIC DNA]</scope>
    <source>
        <strain evidence="2 3">ATCC 22073</strain>
    </source>
</reference>
<feature type="region of interest" description="Disordered" evidence="1">
    <location>
        <begin position="209"/>
        <end position="267"/>
    </location>
</feature>
<sequence length="332" mass="37301">MGGKTWSRHEEVVFWRQLIPHTAKRLGDDRNNEERDWNWVAEQMQAIMGDTARRQYTHLCVSEHYFQNTCLGNFSPNVGKLHKRYYKFEQELKAKHAAARLELEEHKKKAAAATEETKGPAKREDDFDDATDTDHESDSKHSGVDIKMDLKEEAKPVIKEEVKPAVKEEDDKSLVKVKTDVGIPSAATSVSPPTFLVLTPPAPSTVTAVKSATPCPDGTGTRNDHAVGNRQCPAAPFHSQHPASHGHSPATQASFCRSGDQHPAPHRYHHYHHNEARYQPPLYPYNAHQHRSMAAEEDESDNLFVAQQPASWAHGSAALLGDEYDYGHCRYC</sequence>
<accession>A0ABR4D7Y3</accession>
<feature type="compositionally biased region" description="Basic and acidic residues" evidence="1">
    <location>
        <begin position="132"/>
        <end position="145"/>
    </location>
</feature>
<protein>
    <recommendedName>
        <fullName evidence="4">Myb-like domain-containing protein</fullName>
    </recommendedName>
</protein>
<feature type="compositionally biased region" description="Basic and acidic residues" evidence="1">
    <location>
        <begin position="115"/>
        <end position="125"/>
    </location>
</feature>
<organism evidence="2 3">
    <name type="scientific">Remersonia thermophila</name>
    <dbReference type="NCBI Taxonomy" id="72144"/>
    <lineage>
        <taxon>Eukaryota</taxon>
        <taxon>Fungi</taxon>
        <taxon>Dikarya</taxon>
        <taxon>Ascomycota</taxon>
        <taxon>Pezizomycotina</taxon>
        <taxon>Sordariomycetes</taxon>
        <taxon>Sordariomycetidae</taxon>
        <taxon>Sordariales</taxon>
        <taxon>Sordariales incertae sedis</taxon>
        <taxon>Remersonia</taxon>
    </lineage>
</organism>
<name>A0ABR4D7Y3_9PEZI</name>